<accession>A0A1H0JDB2</accession>
<dbReference type="Pfam" id="PF13620">
    <property type="entry name" value="CarboxypepD_reg"/>
    <property type="match status" value="1"/>
</dbReference>
<dbReference type="InterPro" id="IPR008969">
    <property type="entry name" value="CarboxyPept-like_regulatory"/>
</dbReference>
<comment type="caution">
    <text evidence="2">The sequence shown here is derived from an EMBL/GenBank/DDBJ whole genome shotgun (WGS) entry which is preliminary data.</text>
</comment>
<reference evidence="3" key="1">
    <citation type="submission" date="2016-10" db="EMBL/GenBank/DDBJ databases">
        <authorList>
            <person name="de Groot N.N."/>
        </authorList>
    </citation>
    <scope>NUCLEOTIDE SEQUENCE [LARGE SCALE GENOMIC DNA]</scope>
    <source>
        <strain evidence="3">BP1-145</strain>
    </source>
</reference>
<name>A0A1H0JDB2_9BACT</name>
<dbReference type="PANTHER" id="PTHR31252:SF11">
    <property type="entry name" value="DUF4419 DOMAIN-CONTAINING PROTEIN"/>
    <property type="match status" value="1"/>
</dbReference>
<dbReference type="Pfam" id="PF14388">
    <property type="entry name" value="DUF4419"/>
    <property type="match status" value="1"/>
</dbReference>
<protein>
    <submittedName>
        <fullName evidence="2">CarboxypepD_reg-like domain-containing protein</fullName>
    </submittedName>
</protein>
<keyword evidence="1" id="KW-0732">Signal</keyword>
<evidence type="ECO:0000313" key="2">
    <source>
        <dbReference type="EMBL" id="SDO41582.1"/>
    </source>
</evidence>
<sequence length="606" mass="68251">MRKFLAITIMVIMAGTASAQEGVTFVVDENLAPIEKKYPMESYLSSGDKAIRGIFSDEGVPGDTHATIAWSFADDEKFYTLKGKDVFFQTVVRAYAEHRPLVLSPDMMWVLVSQGFARYVNAHSEQMRYQLVSHDDKMDLVVQSEKDLLSEDADWEKLMSDFTAQINDNTKGDIAQTITADFSTTGATERITSQITLMETMKSYFDYVVHYIACGIPTITLTGTPQDWQKVVEKTQQLEKYGVGDWTQNLIPILTEFVKASEGKPNQAFWQKMVKKQRVDKLGGGGCLPSQPTELDGWILKFFPDENGLTLDQVPNTHKMPSERVYVDFKYQIINPADGTVLSETPLQLVAGFIGTEVDTLTHALTPKMGWVVRQMEGSDSIVKRLQKMDSGEGLFSGIELRVNKVPEHLAQLPHIKKLTLYFTNEVVLPDWFYNLQIDNLTLNGEINEMMEDAIRKSFPKAIINGKGGIEELKPVVKAKPKVAPQPLKVLKGEKPVMTIRGTVSDANGPLIGAGIEEVDEYNRPIERTVTDVNGYFTLGVTNKKHKIRVRYIGMETVKLKITKKKYRIVMQPKKYNIDIDSFKGIDGNKGVMQEPRWRAIPLDTK</sequence>
<gene>
    <name evidence="2" type="ORF">SAMN04487900_11931</name>
</gene>
<dbReference type="AlphaFoldDB" id="A0A1H0JDB2"/>
<dbReference type="InterPro" id="IPR025533">
    <property type="entry name" value="DUF4419"/>
</dbReference>
<dbReference type="SUPFAM" id="SSF49464">
    <property type="entry name" value="Carboxypeptidase regulatory domain-like"/>
    <property type="match status" value="1"/>
</dbReference>
<feature type="signal peptide" evidence="1">
    <location>
        <begin position="1"/>
        <end position="19"/>
    </location>
</feature>
<feature type="chain" id="PRO_5011558166" evidence="1">
    <location>
        <begin position="20"/>
        <end position="606"/>
    </location>
</feature>
<dbReference type="Proteomes" id="UP000199134">
    <property type="component" value="Unassembled WGS sequence"/>
</dbReference>
<dbReference type="PANTHER" id="PTHR31252">
    <property type="entry name" value="DUF4419 DOMAIN-CONTAINING PROTEIN"/>
    <property type="match status" value="1"/>
</dbReference>
<dbReference type="OrthoDB" id="9806766at2"/>
<evidence type="ECO:0000313" key="3">
    <source>
        <dbReference type="Proteomes" id="UP000199134"/>
    </source>
</evidence>
<evidence type="ECO:0000256" key="1">
    <source>
        <dbReference type="SAM" id="SignalP"/>
    </source>
</evidence>
<dbReference type="EMBL" id="FNIW01000019">
    <property type="protein sequence ID" value="SDO41582.1"/>
    <property type="molecule type" value="Genomic_DNA"/>
</dbReference>
<proteinExistence type="predicted"/>
<dbReference type="RefSeq" id="WP_091854523.1">
    <property type="nucleotide sequence ID" value="NZ_FNIW01000019.1"/>
</dbReference>
<organism evidence="2 3">
    <name type="scientific">Prevotella communis</name>
    <dbReference type="NCBI Taxonomy" id="2913614"/>
    <lineage>
        <taxon>Bacteria</taxon>
        <taxon>Pseudomonadati</taxon>
        <taxon>Bacteroidota</taxon>
        <taxon>Bacteroidia</taxon>
        <taxon>Bacteroidales</taxon>
        <taxon>Prevotellaceae</taxon>
        <taxon>Prevotella</taxon>
    </lineage>
</organism>